<dbReference type="GO" id="GO:0005886">
    <property type="term" value="C:plasma membrane"/>
    <property type="evidence" value="ECO:0007669"/>
    <property type="project" value="TreeGrafter"/>
</dbReference>
<feature type="domain" description="TIR" evidence="12">
    <location>
        <begin position="789"/>
        <end position="925"/>
    </location>
</feature>
<accession>A0A410SF83</accession>
<keyword evidence="8 11" id="KW-0472">Membrane</keyword>
<dbReference type="GO" id="GO:0038023">
    <property type="term" value="F:signaling receptor activity"/>
    <property type="evidence" value="ECO:0007669"/>
    <property type="project" value="TreeGrafter"/>
</dbReference>
<dbReference type="PRINTS" id="PR00019">
    <property type="entry name" value="LEURICHRPT"/>
</dbReference>
<feature type="transmembrane region" description="Helical" evidence="11">
    <location>
        <begin position="736"/>
        <end position="760"/>
    </location>
</feature>
<dbReference type="SMART" id="SM00082">
    <property type="entry name" value="LRRCT"/>
    <property type="match status" value="1"/>
</dbReference>
<dbReference type="AlphaFoldDB" id="A0A410SF83"/>
<sequence length="934" mass="106204">MIKGLTVSCDVSWPLVTYHQWPPGSACPPSYCWYGVAGGISSTTTTTTTTCGNCEENGNYIICRHSTSGDVYEVEVLMETALLLQCKPSTTNLNLTFMEGCSFPSVEQIKVYGCPLPNVSFGELFFQMGVYPENVTTFGFYDRNERDRPLEGWHLDGLEGLLTLELVNNDFLGLPVDLFTPTPSLRRIKVVSDSFSSLPESIFLNLPDLETLNFEKNRLETLPPGLFTNLTALTNITFAHNYITSVDPDLFSDKVHLESLDLSHNQIASLERNIFENLGALRNLSMQGNLLESLPGGVFSKLLSLEVLDLSFNVLKQLPEKTFDRLINVHTIDFSNNSLDELPSEAFSKCNFLKRLSLRHNNLRKLQAEMFPTQQSLTYLDLGHNNISFAANSAKILQEGPVPFERNFPLNDQVKLEELLMNDNNIDAVPFALNTAFAALKKLDLSGNEITYLSYHALIFLQDTVILNLKNNNINYIDFHEIYDLLNEKEVKLYLEGNNLFCDCRMYIFTRIVQGQPITKMKIMDIELQDVDKVTCRNHDGDQQLLSQVDSKQLYCVVPDEQCIRNCSCLWRTHDSMVIIDCPFLGLHELPDLSILPKSRAKISVTLDLKNNSLYTLKGLKDPQFANVVNLTVSNNKISFINESDIPTTLKILDVRGNELTNIPKPVLDLLNATDMILSFSGNPWDCDCDFIKFLNFLQTPSRKVTDFDEITCARGNVYLHDLTEYSLCPYFMQPMVIVTLVAIGAFLLFFAVFGTVSFYKYKQGIKVWLYAHRMCLWAITEDEMDADKKFDAFISYSHKDEEFVNTVLVPGLENGDPKYRICLHYRDWVPGEYIQNQILQSVEASRRTIVVLSSNFIESVWGQLEFKAAHSQALQDGTSRIIVIVYGEIPPESELDDKLQLYISTKTYVKWGDAKFWEKLCYFMPHPPKKLNN</sequence>
<organism evidence="13">
    <name type="scientific">Macrobrachium nipponense</name>
    <name type="common">Oriental river shrimp</name>
    <name type="synonym">Palaemon nipponensis</name>
    <dbReference type="NCBI Taxonomy" id="159736"/>
    <lineage>
        <taxon>Eukaryota</taxon>
        <taxon>Metazoa</taxon>
        <taxon>Ecdysozoa</taxon>
        <taxon>Arthropoda</taxon>
        <taxon>Crustacea</taxon>
        <taxon>Multicrustacea</taxon>
        <taxon>Malacostraca</taxon>
        <taxon>Eumalacostraca</taxon>
        <taxon>Eucarida</taxon>
        <taxon>Decapoda</taxon>
        <taxon>Pleocyemata</taxon>
        <taxon>Caridea</taxon>
        <taxon>Palaemonoidea</taxon>
        <taxon>Palaemonidae</taxon>
        <taxon>Macrobrachium</taxon>
    </lineage>
</organism>
<keyword evidence="6" id="KW-0677">Repeat</keyword>
<dbReference type="PANTHER" id="PTHR24365">
    <property type="entry name" value="TOLL-LIKE RECEPTOR"/>
    <property type="match status" value="1"/>
</dbReference>
<dbReference type="FunFam" id="3.40.50.10140:FF:000021">
    <property type="entry name" value="Toll receptor 13"/>
    <property type="match status" value="1"/>
</dbReference>
<evidence type="ECO:0000256" key="1">
    <source>
        <dbReference type="ARBA" id="ARBA00004479"/>
    </source>
</evidence>
<dbReference type="PROSITE" id="PS51450">
    <property type="entry name" value="LRR"/>
    <property type="match status" value="2"/>
</dbReference>
<evidence type="ECO:0000256" key="10">
    <source>
        <dbReference type="ARBA" id="ARBA00023180"/>
    </source>
</evidence>
<evidence type="ECO:0000256" key="4">
    <source>
        <dbReference type="ARBA" id="ARBA00022692"/>
    </source>
</evidence>
<dbReference type="Pfam" id="PF01582">
    <property type="entry name" value="TIR"/>
    <property type="match status" value="1"/>
</dbReference>
<dbReference type="PROSITE" id="PS50104">
    <property type="entry name" value="TIR"/>
    <property type="match status" value="1"/>
</dbReference>
<dbReference type="SUPFAM" id="SSF52200">
    <property type="entry name" value="Toll/Interleukin receptor TIR domain"/>
    <property type="match status" value="1"/>
</dbReference>
<dbReference type="PANTHER" id="PTHR24365:SF541">
    <property type="entry name" value="PROTEIN TOLL-RELATED"/>
    <property type="match status" value="1"/>
</dbReference>
<dbReference type="Pfam" id="PF13855">
    <property type="entry name" value="LRR_8"/>
    <property type="match status" value="2"/>
</dbReference>
<evidence type="ECO:0000256" key="8">
    <source>
        <dbReference type="ARBA" id="ARBA00023136"/>
    </source>
</evidence>
<keyword evidence="4 11" id="KW-0812">Transmembrane</keyword>
<evidence type="ECO:0000256" key="3">
    <source>
        <dbReference type="ARBA" id="ARBA00022614"/>
    </source>
</evidence>
<dbReference type="InterPro" id="IPR000483">
    <property type="entry name" value="Cys-rich_flank_reg_C"/>
</dbReference>
<dbReference type="Gene3D" id="3.40.50.10140">
    <property type="entry name" value="Toll/interleukin-1 receptor homology (TIR) domain"/>
    <property type="match status" value="1"/>
</dbReference>
<evidence type="ECO:0000256" key="6">
    <source>
        <dbReference type="ARBA" id="ARBA00022737"/>
    </source>
</evidence>
<name>A0A410SF83_MACNP</name>
<evidence type="ECO:0000256" key="11">
    <source>
        <dbReference type="SAM" id="Phobius"/>
    </source>
</evidence>
<dbReference type="SMART" id="SM00255">
    <property type="entry name" value="TIR"/>
    <property type="match status" value="1"/>
</dbReference>
<dbReference type="EMBL" id="MH178390">
    <property type="protein sequence ID" value="QAT92918.1"/>
    <property type="molecule type" value="mRNA"/>
</dbReference>
<evidence type="ECO:0000256" key="7">
    <source>
        <dbReference type="ARBA" id="ARBA00022989"/>
    </source>
</evidence>
<proteinExistence type="evidence at transcript level"/>
<reference evidence="13" key="1">
    <citation type="submission" date="2018-04" db="EMBL/GenBank/DDBJ databases">
        <authorList>
            <person name="Cho H."/>
            <person name="Jang Y."/>
            <person name="Kim Y.B."/>
        </authorList>
    </citation>
    <scope>NUCLEOTIDE SEQUENCE</scope>
</reference>
<dbReference type="Gene3D" id="3.80.10.10">
    <property type="entry name" value="Ribonuclease Inhibitor"/>
    <property type="match status" value="3"/>
</dbReference>
<dbReference type="SMART" id="SM00364">
    <property type="entry name" value="LRR_BAC"/>
    <property type="match status" value="3"/>
</dbReference>
<dbReference type="InterPro" id="IPR003591">
    <property type="entry name" value="Leu-rich_rpt_typical-subtyp"/>
</dbReference>
<dbReference type="InterPro" id="IPR032675">
    <property type="entry name" value="LRR_dom_sf"/>
</dbReference>
<keyword evidence="7 11" id="KW-1133">Transmembrane helix</keyword>
<evidence type="ECO:0000256" key="9">
    <source>
        <dbReference type="ARBA" id="ARBA00023170"/>
    </source>
</evidence>
<keyword evidence="10" id="KW-0325">Glycoprotein</keyword>
<keyword evidence="9 13" id="KW-0675">Receptor</keyword>
<evidence type="ECO:0000313" key="13">
    <source>
        <dbReference type="EMBL" id="QAT92918.1"/>
    </source>
</evidence>
<dbReference type="FunFam" id="3.80.10.10:FF:001164">
    <property type="entry name" value="GH01279p"/>
    <property type="match status" value="1"/>
</dbReference>
<dbReference type="InterPro" id="IPR035897">
    <property type="entry name" value="Toll_tir_struct_dom_sf"/>
</dbReference>
<dbReference type="InterPro" id="IPR000157">
    <property type="entry name" value="TIR_dom"/>
</dbReference>
<dbReference type="InterPro" id="IPR001611">
    <property type="entry name" value="Leu-rich_rpt"/>
</dbReference>
<evidence type="ECO:0000259" key="12">
    <source>
        <dbReference type="PROSITE" id="PS50104"/>
    </source>
</evidence>
<evidence type="ECO:0000256" key="2">
    <source>
        <dbReference type="ARBA" id="ARBA00009634"/>
    </source>
</evidence>
<comment type="similarity">
    <text evidence="2">Belongs to the Toll-like receptor family.</text>
</comment>
<dbReference type="GO" id="GO:0007165">
    <property type="term" value="P:signal transduction"/>
    <property type="evidence" value="ECO:0007669"/>
    <property type="project" value="InterPro"/>
</dbReference>
<dbReference type="PRINTS" id="PR01537">
    <property type="entry name" value="INTRLKN1R1F"/>
</dbReference>
<comment type="subcellular location">
    <subcellularLocation>
        <location evidence="1">Membrane</location>
        <topology evidence="1">Single-pass type I membrane protein</topology>
    </subcellularLocation>
</comment>
<keyword evidence="3" id="KW-0433">Leucine-rich repeat</keyword>
<dbReference type="SUPFAM" id="SSF52058">
    <property type="entry name" value="L domain-like"/>
    <property type="match status" value="2"/>
</dbReference>
<keyword evidence="5" id="KW-0732">Signal</keyword>
<dbReference type="SMART" id="SM00369">
    <property type="entry name" value="LRR_TYP"/>
    <property type="match status" value="9"/>
</dbReference>
<protein>
    <submittedName>
        <fullName evidence="13">Toll receptor</fullName>
    </submittedName>
</protein>
<evidence type="ECO:0000256" key="5">
    <source>
        <dbReference type="ARBA" id="ARBA00022729"/>
    </source>
</evidence>